<keyword evidence="2" id="KW-1185">Reference proteome</keyword>
<comment type="caution">
    <text evidence="1">The sequence shown here is derived from an EMBL/GenBank/DDBJ whole genome shotgun (WGS) entry which is preliminary data.</text>
</comment>
<sequence>MDTIPQYYQPDNMSMSKEPSQLSSNFVQPELSQLHTYTPMTDTGYPSDQFGMQDSVPVSEPPPYD</sequence>
<evidence type="ECO:0000313" key="1">
    <source>
        <dbReference type="EMBL" id="CAG8823137.1"/>
    </source>
</evidence>
<feature type="non-terminal residue" evidence="1">
    <location>
        <position position="65"/>
    </location>
</feature>
<dbReference type="EMBL" id="CAJVQC010087133">
    <property type="protein sequence ID" value="CAG8823137.1"/>
    <property type="molecule type" value="Genomic_DNA"/>
</dbReference>
<protein>
    <submittedName>
        <fullName evidence="1">30521_t:CDS:1</fullName>
    </submittedName>
</protein>
<proteinExistence type="predicted"/>
<gene>
    <name evidence="1" type="ORF">RPERSI_LOCUS25965</name>
</gene>
<reference evidence="1" key="1">
    <citation type="submission" date="2021-06" db="EMBL/GenBank/DDBJ databases">
        <authorList>
            <person name="Kallberg Y."/>
            <person name="Tangrot J."/>
            <person name="Rosling A."/>
        </authorList>
    </citation>
    <scope>NUCLEOTIDE SEQUENCE</scope>
    <source>
        <strain evidence="1">MA461A</strain>
    </source>
</reference>
<dbReference type="Proteomes" id="UP000789920">
    <property type="component" value="Unassembled WGS sequence"/>
</dbReference>
<evidence type="ECO:0000313" key="2">
    <source>
        <dbReference type="Proteomes" id="UP000789920"/>
    </source>
</evidence>
<name>A0ACA9S3E8_9GLOM</name>
<accession>A0ACA9S3E8</accession>
<organism evidence="1 2">
    <name type="scientific">Racocetra persica</name>
    <dbReference type="NCBI Taxonomy" id="160502"/>
    <lineage>
        <taxon>Eukaryota</taxon>
        <taxon>Fungi</taxon>
        <taxon>Fungi incertae sedis</taxon>
        <taxon>Mucoromycota</taxon>
        <taxon>Glomeromycotina</taxon>
        <taxon>Glomeromycetes</taxon>
        <taxon>Diversisporales</taxon>
        <taxon>Gigasporaceae</taxon>
        <taxon>Racocetra</taxon>
    </lineage>
</organism>